<evidence type="ECO:0000256" key="7">
    <source>
        <dbReference type="SAM" id="Phobius"/>
    </source>
</evidence>
<keyword evidence="3" id="KW-1003">Cell membrane</keyword>
<dbReference type="Proteomes" id="UP000006919">
    <property type="component" value="Chromosome"/>
</dbReference>
<dbReference type="eggNOG" id="COG2323">
    <property type="taxonomic scope" value="Bacteria"/>
</dbReference>
<evidence type="ECO:0000256" key="6">
    <source>
        <dbReference type="ARBA" id="ARBA00023136"/>
    </source>
</evidence>
<dbReference type="GO" id="GO:0005886">
    <property type="term" value="C:plasma membrane"/>
    <property type="evidence" value="ECO:0007669"/>
    <property type="project" value="UniProtKB-SubCell"/>
</dbReference>
<dbReference type="InterPro" id="IPR023090">
    <property type="entry name" value="UPF0702_alpha/beta_dom_sf"/>
</dbReference>
<dbReference type="RefSeq" id="WP_013499531.1">
    <property type="nucleotide sequence ID" value="NC_014833.1"/>
</dbReference>
<comment type="subcellular location">
    <subcellularLocation>
        <location evidence="1">Cell membrane</location>
        <topology evidence="1">Multi-pass membrane protein</topology>
    </subcellularLocation>
</comment>
<evidence type="ECO:0000313" key="10">
    <source>
        <dbReference type="Proteomes" id="UP000006919"/>
    </source>
</evidence>
<keyword evidence="6 7" id="KW-0472">Membrane</keyword>
<dbReference type="InterPro" id="IPR007353">
    <property type="entry name" value="DUF421"/>
</dbReference>
<sequence length="225" mass="24995" precursor="true">MLIVFIRSLILYFVIMAAVRLMGKRQIGDLQPSELVITMLLSNVVTLTVEDISIPMMMGIVPVFTLVSIDVIISFLCLRYRRIRRTVSGSAKLIIADGKIDQKVMRELRFTTDDLMAALRAQQVFDLKDVQFAVAETTGTISVCPKKTASPPTAEDMGIHLKNSDPPVMVISDGEISMSALDHLGLDEVWLDRVIKTQGTDMGEIFIMTAESASDYTIIKKEIPK</sequence>
<protein>
    <recommendedName>
        <fullName evidence="8">YetF C-terminal domain-containing protein</fullName>
    </recommendedName>
</protein>
<evidence type="ECO:0000256" key="3">
    <source>
        <dbReference type="ARBA" id="ARBA00022475"/>
    </source>
</evidence>
<evidence type="ECO:0000256" key="4">
    <source>
        <dbReference type="ARBA" id="ARBA00022692"/>
    </source>
</evidence>
<dbReference type="Gene3D" id="3.30.240.20">
    <property type="entry name" value="bsu07140 like domains"/>
    <property type="match status" value="2"/>
</dbReference>
<dbReference type="KEGG" id="ral:Rumal_2956"/>
<reference evidence="9 10" key="1">
    <citation type="journal article" date="2011" name="J. Bacteriol.">
        <title>Complete genome of the cellulolytic ruminal bacterium Ruminococcus albus 7.</title>
        <authorList>
            <person name="Suen G."/>
            <person name="Stevenson D.M."/>
            <person name="Bruce D.C."/>
            <person name="Chertkov O."/>
            <person name="Copeland A."/>
            <person name="Cheng J.F."/>
            <person name="Detter C."/>
            <person name="Detter J.C."/>
            <person name="Goodwin L.A."/>
            <person name="Han C.S."/>
            <person name="Hauser L.J."/>
            <person name="Ivanova N.N."/>
            <person name="Kyrpides N.C."/>
            <person name="Land M.L."/>
            <person name="Lapidus A."/>
            <person name="Lucas S."/>
            <person name="Ovchinnikova G."/>
            <person name="Pitluck S."/>
            <person name="Tapia R."/>
            <person name="Woyke T."/>
            <person name="Boyum J."/>
            <person name="Mead D."/>
            <person name="Weimer P.J."/>
        </authorList>
    </citation>
    <scope>NUCLEOTIDE SEQUENCE [LARGE SCALE GENOMIC DNA]</scope>
    <source>
        <strain evidence="10">ATCC 27210 / DSM 20455 / JCM 14654 / NCDO 2250 / 7</strain>
    </source>
</reference>
<proteinExistence type="inferred from homology"/>
<evidence type="ECO:0000256" key="5">
    <source>
        <dbReference type="ARBA" id="ARBA00022989"/>
    </source>
</evidence>
<dbReference type="HOGENOM" id="CLU_077149_0_1_9"/>
<accession>E6UJ74</accession>
<evidence type="ECO:0000256" key="2">
    <source>
        <dbReference type="ARBA" id="ARBA00006448"/>
    </source>
</evidence>
<dbReference type="STRING" id="697329.Rumal_2956"/>
<dbReference type="PANTHER" id="PTHR34582:SF6">
    <property type="entry name" value="UPF0702 TRANSMEMBRANE PROTEIN YCAP"/>
    <property type="match status" value="1"/>
</dbReference>
<keyword evidence="5 7" id="KW-1133">Transmembrane helix</keyword>
<name>E6UJ74_RUMA7</name>
<gene>
    <name evidence="9" type="ordered locus">Rumal_2956</name>
</gene>
<feature type="transmembrane region" description="Helical" evidence="7">
    <location>
        <begin position="6"/>
        <end position="23"/>
    </location>
</feature>
<evidence type="ECO:0000259" key="8">
    <source>
        <dbReference type="Pfam" id="PF04239"/>
    </source>
</evidence>
<evidence type="ECO:0000256" key="1">
    <source>
        <dbReference type="ARBA" id="ARBA00004651"/>
    </source>
</evidence>
<dbReference type="AlphaFoldDB" id="E6UJ74"/>
<feature type="domain" description="YetF C-terminal" evidence="8">
    <location>
        <begin position="79"/>
        <end position="209"/>
    </location>
</feature>
<dbReference type="PANTHER" id="PTHR34582">
    <property type="entry name" value="UPF0702 TRANSMEMBRANE PROTEIN YCAP"/>
    <property type="match status" value="1"/>
</dbReference>
<dbReference type="OrthoDB" id="1682423at2"/>
<comment type="similarity">
    <text evidence="2">Belongs to the UPF0702 family.</text>
</comment>
<evidence type="ECO:0000313" key="9">
    <source>
        <dbReference type="EMBL" id="ADU23422.1"/>
    </source>
</evidence>
<dbReference type="EMBL" id="CP002403">
    <property type="protein sequence ID" value="ADU23422.1"/>
    <property type="molecule type" value="Genomic_DNA"/>
</dbReference>
<organism evidence="9 10">
    <name type="scientific">Ruminococcus albus (strain ATCC 27210 / DSM 20455 / JCM 14654 / NCDO 2250 / 7)</name>
    <dbReference type="NCBI Taxonomy" id="697329"/>
    <lineage>
        <taxon>Bacteria</taxon>
        <taxon>Bacillati</taxon>
        <taxon>Bacillota</taxon>
        <taxon>Clostridia</taxon>
        <taxon>Eubacteriales</taxon>
        <taxon>Oscillospiraceae</taxon>
        <taxon>Ruminococcus</taxon>
    </lineage>
</organism>
<feature type="transmembrane region" description="Helical" evidence="7">
    <location>
        <begin position="60"/>
        <end position="78"/>
    </location>
</feature>
<keyword evidence="4 7" id="KW-0812">Transmembrane</keyword>
<dbReference type="Pfam" id="PF04239">
    <property type="entry name" value="DUF421"/>
    <property type="match status" value="1"/>
</dbReference>